<dbReference type="InterPro" id="IPR012676">
    <property type="entry name" value="TGS-like"/>
</dbReference>
<dbReference type="Gene3D" id="3.10.20.30">
    <property type="match status" value="1"/>
</dbReference>
<dbReference type="CDD" id="cd00860">
    <property type="entry name" value="ThrRS_anticodon"/>
    <property type="match status" value="1"/>
</dbReference>
<feature type="binding site" evidence="13">
    <location>
        <position position="386"/>
    </location>
    <ligand>
        <name>Zn(2+)</name>
        <dbReference type="ChEBI" id="CHEBI:29105"/>
        <note>catalytic</note>
    </ligand>
</feature>
<dbReference type="GO" id="GO:0000049">
    <property type="term" value="F:tRNA binding"/>
    <property type="evidence" value="ECO:0007669"/>
    <property type="project" value="UniProtKB-KW"/>
</dbReference>
<dbReference type="FunFam" id="3.30.930.10:FF:000002">
    <property type="entry name" value="Threonine--tRNA ligase"/>
    <property type="match status" value="1"/>
</dbReference>
<comment type="caution">
    <text evidence="13">Lacks conserved residue(s) required for the propagation of feature annotation.</text>
</comment>
<dbReference type="InterPro" id="IPR006195">
    <property type="entry name" value="aa-tRNA-synth_II"/>
</dbReference>
<dbReference type="AlphaFoldDB" id="A0A6H1Q3Y7"/>
<keyword evidence="17" id="KW-1185">Reference proteome</keyword>
<evidence type="ECO:0000256" key="5">
    <source>
        <dbReference type="ARBA" id="ARBA00022723"/>
    </source>
</evidence>
<evidence type="ECO:0000256" key="9">
    <source>
        <dbReference type="ARBA" id="ARBA00022884"/>
    </source>
</evidence>
<dbReference type="CDD" id="cd01667">
    <property type="entry name" value="TGS_ThrRS"/>
    <property type="match status" value="1"/>
</dbReference>
<evidence type="ECO:0000256" key="11">
    <source>
        <dbReference type="ARBA" id="ARBA00023146"/>
    </source>
</evidence>
<keyword evidence="10 13" id="KW-0648">Protein biosynthesis</keyword>
<dbReference type="Proteomes" id="UP000501094">
    <property type="component" value="Chromosome"/>
</dbReference>
<keyword evidence="2 13" id="KW-0963">Cytoplasm</keyword>
<dbReference type="GO" id="GO:0004829">
    <property type="term" value="F:threonine-tRNA ligase activity"/>
    <property type="evidence" value="ECO:0007669"/>
    <property type="project" value="UniProtKB-UniRule"/>
</dbReference>
<keyword evidence="9 13" id="KW-0694">RNA-binding</keyword>
<dbReference type="InterPro" id="IPR002320">
    <property type="entry name" value="Thr-tRNA-ligase_IIa"/>
</dbReference>
<dbReference type="Gene3D" id="3.40.50.800">
    <property type="entry name" value="Anticodon-binding domain"/>
    <property type="match status" value="1"/>
</dbReference>
<dbReference type="InterPro" id="IPR002314">
    <property type="entry name" value="aa-tRNA-synt_IIb"/>
</dbReference>
<accession>A0A6H1Q3Y7</accession>
<keyword evidence="7 13" id="KW-0862">Zinc</keyword>
<feature type="binding site" evidence="13">
    <location>
        <position position="512"/>
    </location>
    <ligand>
        <name>Zn(2+)</name>
        <dbReference type="ChEBI" id="CHEBI:29105"/>
        <note>catalytic</note>
    </ligand>
</feature>
<dbReference type="InterPro" id="IPR004095">
    <property type="entry name" value="TGS"/>
</dbReference>
<dbReference type="Gene3D" id="3.30.54.20">
    <property type="match status" value="1"/>
</dbReference>
<dbReference type="EMBL" id="CP038852">
    <property type="protein sequence ID" value="QIZ20965.1"/>
    <property type="molecule type" value="Genomic_DNA"/>
</dbReference>
<dbReference type="PROSITE" id="PS51880">
    <property type="entry name" value="TGS"/>
    <property type="match status" value="1"/>
</dbReference>
<evidence type="ECO:0000256" key="1">
    <source>
        <dbReference type="ARBA" id="ARBA00008226"/>
    </source>
</evidence>
<dbReference type="Pfam" id="PF00587">
    <property type="entry name" value="tRNA-synt_2b"/>
    <property type="match status" value="1"/>
</dbReference>
<dbReference type="SMART" id="SM00863">
    <property type="entry name" value="tRNA_SAD"/>
    <property type="match status" value="1"/>
</dbReference>
<evidence type="ECO:0000256" key="2">
    <source>
        <dbReference type="ARBA" id="ARBA00022490"/>
    </source>
</evidence>
<evidence type="ECO:0000259" key="14">
    <source>
        <dbReference type="PROSITE" id="PS50862"/>
    </source>
</evidence>
<dbReference type="SUPFAM" id="SSF52954">
    <property type="entry name" value="Class II aaRS ABD-related"/>
    <property type="match status" value="1"/>
</dbReference>
<dbReference type="InterPro" id="IPR036621">
    <property type="entry name" value="Anticodon-bd_dom_sf"/>
</dbReference>
<organism evidence="16 17">
    <name type="scientific">Candidatus Pelagibacter giovannonii</name>
    <dbReference type="NCBI Taxonomy" id="2563896"/>
    <lineage>
        <taxon>Bacteria</taxon>
        <taxon>Pseudomonadati</taxon>
        <taxon>Pseudomonadota</taxon>
        <taxon>Alphaproteobacteria</taxon>
        <taxon>Candidatus Pelagibacterales</taxon>
        <taxon>Candidatus Pelagibacteraceae</taxon>
        <taxon>Candidatus Pelagibacter</taxon>
    </lineage>
</organism>
<evidence type="ECO:0000256" key="12">
    <source>
        <dbReference type="ARBA" id="ARBA00049515"/>
    </source>
</evidence>
<dbReference type="InterPro" id="IPR033728">
    <property type="entry name" value="ThrRS_core"/>
</dbReference>
<protein>
    <recommendedName>
        <fullName evidence="13">Threonine--tRNA ligase</fullName>
        <ecNumber evidence="13">6.1.1.3</ecNumber>
    </recommendedName>
    <alternativeName>
        <fullName evidence="13">Threonyl-tRNA synthetase</fullName>
        <shortName evidence="13">ThrRS</shortName>
    </alternativeName>
</protein>
<name>A0A6H1Q3Y7_9PROT</name>
<dbReference type="CDD" id="cd00771">
    <property type="entry name" value="ThrRS_core"/>
    <property type="match status" value="1"/>
</dbReference>
<dbReference type="FunFam" id="3.40.50.800:FF:000001">
    <property type="entry name" value="Threonine--tRNA ligase"/>
    <property type="match status" value="1"/>
</dbReference>
<dbReference type="PROSITE" id="PS50862">
    <property type="entry name" value="AA_TRNA_LIGASE_II"/>
    <property type="match status" value="1"/>
</dbReference>
<evidence type="ECO:0000256" key="3">
    <source>
        <dbReference type="ARBA" id="ARBA00022555"/>
    </source>
</evidence>
<dbReference type="PANTHER" id="PTHR11451">
    <property type="entry name" value="THREONINE-TRNA LIGASE"/>
    <property type="match status" value="1"/>
</dbReference>
<dbReference type="Pfam" id="PF07973">
    <property type="entry name" value="tRNA_SAD"/>
    <property type="match status" value="1"/>
</dbReference>
<proteinExistence type="inferred from homology"/>
<comment type="catalytic activity">
    <reaction evidence="12 13">
        <text>tRNA(Thr) + L-threonine + ATP = L-threonyl-tRNA(Thr) + AMP + diphosphate + H(+)</text>
        <dbReference type="Rhea" id="RHEA:24624"/>
        <dbReference type="Rhea" id="RHEA-COMP:9670"/>
        <dbReference type="Rhea" id="RHEA-COMP:9704"/>
        <dbReference type="ChEBI" id="CHEBI:15378"/>
        <dbReference type="ChEBI" id="CHEBI:30616"/>
        <dbReference type="ChEBI" id="CHEBI:33019"/>
        <dbReference type="ChEBI" id="CHEBI:57926"/>
        <dbReference type="ChEBI" id="CHEBI:78442"/>
        <dbReference type="ChEBI" id="CHEBI:78534"/>
        <dbReference type="ChEBI" id="CHEBI:456215"/>
        <dbReference type="EC" id="6.1.1.3"/>
    </reaction>
</comment>
<sequence length="638" mass="73222">MPLITLPDGNTIEFPNKVTGLEVAEKISKSLSKQATIISVNEELKDLSFVIDEDCSVKIFTSKDKEGLETIRHDTAHITAMAVQELFPGTQVTIGPIIENGFYYDFSRKEPFTEDDLNKIENKMKEIVDRDVPTTREVWKRDKAISHFKDKGEIYKAEIIESIPQGEDVSIYFHGDWHDLCRGPHLSSTGKIGKFFKLTKVSGAYWRGDSNNEMLQRIYGTSWSSQKDLDEYLKRIEEAEKRDHRKLGKEMDLFHFREESPGSVFWHEKGWKLFQKLVAYMRARQEKAGYKEVNTPEILDRSLWEKSGHWEKYGEHMYTSQTPDEKIFAIKPMNCPGHVQVFNQGLKSYRDLPLRISEFGKVHRYEPSGALHGLLRVRAFTQDDAHIFCTEDQITSECLIVTNLILDIYKDLGFEDVILKYSDRPDLRVGDDNVWDKAEKALLDAVKASKLEYTINKGEGAFYGPKIEFVLRDAIGRDWQCGTLQVDLNLPGRLEASFVDKDGTKKIPVMLHRALFGSLERFIGILIENYAGKFPFWIAPLQAVVIPISEEFDSYAKEVNKKIINVGISSEVDLKNHNLNYKIREHSLSKIPLLLICGKKEVDSNSVTIRRLDTNKQENMELNLFLKTFSALNKASSN</sequence>
<evidence type="ECO:0000259" key="15">
    <source>
        <dbReference type="PROSITE" id="PS51880"/>
    </source>
</evidence>
<reference evidence="16 17" key="1">
    <citation type="journal article" date="2020" name="Nat. Microbiol.">
        <title>Lysogenic host-virus interactions in SAR11 marine bacteria.</title>
        <authorList>
            <person name="Morris R.M."/>
            <person name="Cain K.R."/>
            <person name="Hvorecny K.L."/>
            <person name="Kollman J.M."/>
        </authorList>
    </citation>
    <scope>NUCLEOTIDE SEQUENCE [LARGE SCALE GENOMIC DNA]</scope>
    <source>
        <strain evidence="16 17">NP1</strain>
    </source>
</reference>
<evidence type="ECO:0000256" key="10">
    <source>
        <dbReference type="ARBA" id="ARBA00022917"/>
    </source>
</evidence>
<dbReference type="SUPFAM" id="SSF55186">
    <property type="entry name" value="ThrRS/AlaRS common domain"/>
    <property type="match status" value="1"/>
</dbReference>
<keyword evidence="4 13" id="KW-0436">Ligase</keyword>
<keyword evidence="6 13" id="KW-0547">Nucleotide-binding</keyword>
<dbReference type="SUPFAM" id="SSF55681">
    <property type="entry name" value="Class II aaRS and biotin synthetases"/>
    <property type="match status" value="1"/>
</dbReference>
<evidence type="ECO:0000313" key="17">
    <source>
        <dbReference type="Proteomes" id="UP000501094"/>
    </source>
</evidence>
<dbReference type="GO" id="GO:0046872">
    <property type="term" value="F:metal ion binding"/>
    <property type="evidence" value="ECO:0007669"/>
    <property type="project" value="UniProtKB-KW"/>
</dbReference>
<evidence type="ECO:0000256" key="6">
    <source>
        <dbReference type="ARBA" id="ARBA00022741"/>
    </source>
</evidence>
<dbReference type="PANTHER" id="PTHR11451:SF44">
    <property type="entry name" value="THREONINE--TRNA LIGASE, CHLOROPLASTIC_MITOCHONDRIAL 2"/>
    <property type="match status" value="1"/>
</dbReference>
<feature type="binding site" evidence="13">
    <location>
        <position position="335"/>
    </location>
    <ligand>
        <name>Zn(2+)</name>
        <dbReference type="ChEBI" id="CHEBI:29105"/>
        <note>catalytic</note>
    </ligand>
</feature>
<dbReference type="NCBIfam" id="TIGR00418">
    <property type="entry name" value="thrS"/>
    <property type="match status" value="1"/>
</dbReference>
<keyword evidence="5 13" id="KW-0479">Metal-binding</keyword>
<evidence type="ECO:0000256" key="7">
    <source>
        <dbReference type="ARBA" id="ARBA00022833"/>
    </source>
</evidence>
<comment type="similarity">
    <text evidence="1 13">Belongs to the class-II aminoacyl-tRNA synthetase family.</text>
</comment>
<dbReference type="FunFam" id="3.30.54.20:FF:000002">
    <property type="entry name" value="Threonine--tRNA ligase"/>
    <property type="match status" value="1"/>
</dbReference>
<keyword evidence="11 13" id="KW-0030">Aminoacyl-tRNA synthetase</keyword>
<dbReference type="KEGG" id="peg:E5R92_04115"/>
<dbReference type="GO" id="GO:0006435">
    <property type="term" value="P:threonyl-tRNA aminoacylation"/>
    <property type="evidence" value="ECO:0007669"/>
    <property type="project" value="UniProtKB-UniRule"/>
</dbReference>
<dbReference type="SUPFAM" id="SSF81271">
    <property type="entry name" value="TGS-like"/>
    <property type="match status" value="1"/>
</dbReference>
<dbReference type="InterPro" id="IPR047246">
    <property type="entry name" value="ThrRS_anticodon"/>
</dbReference>
<evidence type="ECO:0000313" key="16">
    <source>
        <dbReference type="EMBL" id="QIZ20965.1"/>
    </source>
</evidence>
<evidence type="ECO:0000256" key="8">
    <source>
        <dbReference type="ARBA" id="ARBA00022840"/>
    </source>
</evidence>
<dbReference type="InterPro" id="IPR018163">
    <property type="entry name" value="Thr/Ala-tRNA-synth_IIc_edit"/>
</dbReference>
<keyword evidence="8 13" id="KW-0067">ATP-binding</keyword>
<comment type="subcellular location">
    <subcellularLocation>
        <location evidence="13">Cytoplasm</location>
    </subcellularLocation>
</comment>
<keyword evidence="3 13" id="KW-0820">tRNA-binding</keyword>
<dbReference type="GO" id="GO:0005524">
    <property type="term" value="F:ATP binding"/>
    <property type="evidence" value="ECO:0007669"/>
    <property type="project" value="UniProtKB-UniRule"/>
</dbReference>
<dbReference type="InterPro" id="IPR045864">
    <property type="entry name" value="aa-tRNA-synth_II/BPL/LPL"/>
</dbReference>
<dbReference type="Gene3D" id="3.30.930.10">
    <property type="entry name" value="Bira Bifunctional Protein, Domain 2"/>
    <property type="match status" value="1"/>
</dbReference>
<dbReference type="Pfam" id="PF03129">
    <property type="entry name" value="HGTP_anticodon"/>
    <property type="match status" value="1"/>
</dbReference>
<comment type="cofactor">
    <cofactor evidence="13">
        <name>Zn(2+)</name>
        <dbReference type="ChEBI" id="CHEBI:29105"/>
    </cofactor>
    <text evidence="13">Binds 1 zinc ion per subunit.</text>
</comment>
<dbReference type="InterPro" id="IPR012675">
    <property type="entry name" value="Beta-grasp_dom_sf"/>
</dbReference>
<feature type="domain" description="Aminoacyl-transfer RNA synthetases class-II family profile" evidence="14">
    <location>
        <begin position="243"/>
        <end position="535"/>
    </location>
</feature>
<dbReference type="HAMAP" id="MF_00184">
    <property type="entry name" value="Thr_tRNA_synth"/>
    <property type="match status" value="1"/>
</dbReference>
<comment type="subunit">
    <text evidence="13">Homodimer.</text>
</comment>
<dbReference type="Pfam" id="PF02824">
    <property type="entry name" value="TGS"/>
    <property type="match status" value="1"/>
</dbReference>
<dbReference type="FunFam" id="3.30.980.10:FF:000005">
    <property type="entry name" value="Threonyl-tRNA synthetase, mitochondrial"/>
    <property type="match status" value="1"/>
</dbReference>
<dbReference type="RefSeq" id="WP_168606839.1">
    <property type="nucleotide sequence ID" value="NZ_CP038852.1"/>
</dbReference>
<dbReference type="PRINTS" id="PR01047">
    <property type="entry name" value="TRNASYNTHTHR"/>
</dbReference>
<dbReference type="Gene3D" id="3.30.980.10">
    <property type="entry name" value="Threonyl-trna Synthetase, Chain A, domain 2"/>
    <property type="match status" value="1"/>
</dbReference>
<feature type="domain" description="TGS" evidence="15">
    <location>
        <begin position="1"/>
        <end position="61"/>
    </location>
</feature>
<evidence type="ECO:0000256" key="4">
    <source>
        <dbReference type="ARBA" id="ARBA00022598"/>
    </source>
</evidence>
<dbReference type="EC" id="6.1.1.3" evidence="13"/>
<dbReference type="InterPro" id="IPR012947">
    <property type="entry name" value="tRNA_SAD"/>
</dbReference>
<evidence type="ECO:0000256" key="13">
    <source>
        <dbReference type="HAMAP-Rule" id="MF_00184"/>
    </source>
</evidence>
<dbReference type="InterPro" id="IPR004154">
    <property type="entry name" value="Anticodon-bd"/>
</dbReference>
<dbReference type="GO" id="GO:0005737">
    <property type="term" value="C:cytoplasm"/>
    <property type="evidence" value="ECO:0007669"/>
    <property type="project" value="UniProtKB-SubCell"/>
</dbReference>
<gene>
    <name evidence="13 16" type="primary">thrS</name>
    <name evidence="16" type="ORF">E5R92_04115</name>
</gene>